<evidence type="ECO:0000313" key="1">
    <source>
        <dbReference type="EMBL" id="CAB4144824.1"/>
    </source>
</evidence>
<gene>
    <name evidence="1" type="ORF">UFOVP455_73</name>
</gene>
<sequence>MTKYLKKPVDSATFVPNGVFRAGATVDDPIVLDGRDVHGDTVSVSGAGAIPVTAAIVRLTTTGANALTLADGIDGQILRIVMITDGGDGTLTPANRGNYSTITFNDAGDSVSLVFTNSKWYVLSNFGCAIV</sequence>
<reference evidence="1" key="1">
    <citation type="submission" date="2020-04" db="EMBL/GenBank/DDBJ databases">
        <authorList>
            <person name="Chiriac C."/>
            <person name="Salcher M."/>
            <person name="Ghai R."/>
            <person name="Kavagutti S V."/>
        </authorList>
    </citation>
    <scope>NUCLEOTIDE SEQUENCE</scope>
</reference>
<proteinExistence type="predicted"/>
<accession>A0A6J5ME04</accession>
<protein>
    <submittedName>
        <fullName evidence="1">Uncharacterized protein</fullName>
    </submittedName>
</protein>
<name>A0A6J5ME04_9CAUD</name>
<organism evidence="1">
    <name type="scientific">uncultured Caudovirales phage</name>
    <dbReference type="NCBI Taxonomy" id="2100421"/>
    <lineage>
        <taxon>Viruses</taxon>
        <taxon>Duplodnaviria</taxon>
        <taxon>Heunggongvirae</taxon>
        <taxon>Uroviricota</taxon>
        <taxon>Caudoviricetes</taxon>
        <taxon>Peduoviridae</taxon>
        <taxon>Maltschvirus</taxon>
        <taxon>Maltschvirus maltsch</taxon>
    </lineage>
</organism>
<dbReference type="EMBL" id="LR796427">
    <property type="protein sequence ID" value="CAB4144824.1"/>
    <property type="molecule type" value="Genomic_DNA"/>
</dbReference>